<proteinExistence type="predicted"/>
<feature type="domain" description="Methyltransferase" evidence="2">
    <location>
        <begin position="46"/>
        <end position="141"/>
    </location>
</feature>
<evidence type="ECO:0000313" key="3">
    <source>
        <dbReference type="EMBL" id="GFG63612.1"/>
    </source>
</evidence>
<sequence length="214" mass="23466">MHTPEPGEAAPDFWDRLYRRSDRIWSGNVNARLAEVAVDLPPGRALDLGCGEGGDAMWLAERGWQVVATDISPVAIERAREDARARGLAERIEFVRTDLADGVPAGPFDLVSAHYFHVPEPLALNRSAVLRAAAEALRPGGHLLIVDHGSAPSWSEHHDYPFPGADEVLDSLDLDVAQWQRVRVEAVDRDVAGPDGQKASVKDNVMLLRRRSDS</sequence>
<dbReference type="CDD" id="cd02440">
    <property type="entry name" value="AdoMet_MTases"/>
    <property type="match status" value="1"/>
</dbReference>
<dbReference type="Pfam" id="PF13649">
    <property type="entry name" value="Methyltransf_25"/>
    <property type="match status" value="1"/>
</dbReference>
<dbReference type="KEGG" id="mku:I2456_03245"/>
<dbReference type="GO" id="GO:0032259">
    <property type="term" value="P:methylation"/>
    <property type="evidence" value="ECO:0007669"/>
    <property type="project" value="UniProtKB-KW"/>
</dbReference>
<evidence type="ECO:0000256" key="1">
    <source>
        <dbReference type="ARBA" id="ARBA00022603"/>
    </source>
</evidence>
<dbReference type="AlphaFoldDB" id="A0AAX1JAQ1"/>
<evidence type="ECO:0000259" key="2">
    <source>
        <dbReference type="Pfam" id="PF13649"/>
    </source>
</evidence>
<evidence type="ECO:0000313" key="5">
    <source>
        <dbReference type="Proteomes" id="UP000465306"/>
    </source>
</evidence>
<dbReference type="EMBL" id="BLKU01000002">
    <property type="protein sequence ID" value="GFG63612.1"/>
    <property type="molecule type" value="Genomic_DNA"/>
</dbReference>
<dbReference type="RefSeq" id="WP_085072674.1">
    <property type="nucleotide sequence ID" value="NZ_BLKU01000002.1"/>
</dbReference>
<reference evidence="3 5" key="1">
    <citation type="journal article" date="2019" name="Emerg. Microbes Infect.">
        <title>Comprehensive subspecies identification of 175 nontuberculous mycobacteria species based on 7547 genomic profiles.</title>
        <authorList>
            <person name="Matsumoto Y."/>
            <person name="Kinjo T."/>
            <person name="Motooka D."/>
            <person name="Nabeya D."/>
            <person name="Jung N."/>
            <person name="Uechi K."/>
            <person name="Horii T."/>
            <person name="Iida T."/>
            <person name="Fujita J."/>
            <person name="Nakamura S."/>
        </authorList>
    </citation>
    <scope>NUCLEOTIDE SEQUENCE [LARGE SCALE GENOMIC DNA]</scope>
    <source>
        <strain evidence="3 5">JCM 13573</strain>
    </source>
</reference>
<protein>
    <submittedName>
        <fullName evidence="4">Class I SAM-dependent methyltransferase</fullName>
    </submittedName>
</protein>
<keyword evidence="5" id="KW-1185">Reference proteome</keyword>
<dbReference type="InterPro" id="IPR050508">
    <property type="entry name" value="Methyltransf_Superfamily"/>
</dbReference>
<dbReference type="Proteomes" id="UP000465306">
    <property type="component" value="Unassembled WGS sequence"/>
</dbReference>
<gene>
    <name evidence="4" type="ORF">I2456_03245</name>
    <name evidence="3" type="ORF">MKUB_11020</name>
</gene>
<dbReference type="SUPFAM" id="SSF53335">
    <property type="entry name" value="S-adenosyl-L-methionine-dependent methyltransferases"/>
    <property type="match status" value="1"/>
</dbReference>
<reference evidence="4" key="3">
    <citation type="submission" date="2020-11" db="EMBL/GenBank/DDBJ databases">
        <title>Intraspecies plasmid and genomic variation of Mycobacterium kubicae revealed by the complete genome sequences of two clinical isolates.</title>
        <authorList>
            <person name="Hendrix J.R."/>
            <person name="Epperson L.E."/>
            <person name="Honda J.R."/>
            <person name="Strong M."/>
        </authorList>
    </citation>
    <scope>NUCLEOTIDE SEQUENCE</scope>
    <source>
        <strain evidence="4">JCM 13573</strain>
    </source>
</reference>
<keyword evidence="1 4" id="KW-0808">Transferase</keyword>
<name>A0AAX1JAQ1_9MYCO</name>
<dbReference type="PANTHER" id="PTHR42912">
    <property type="entry name" value="METHYLTRANSFERASE"/>
    <property type="match status" value="1"/>
</dbReference>
<dbReference type="InterPro" id="IPR029063">
    <property type="entry name" value="SAM-dependent_MTases_sf"/>
</dbReference>
<evidence type="ECO:0000313" key="4">
    <source>
        <dbReference type="EMBL" id="QPI38570.1"/>
    </source>
</evidence>
<organism evidence="4 6">
    <name type="scientific">Mycobacterium kubicae</name>
    <dbReference type="NCBI Taxonomy" id="120959"/>
    <lineage>
        <taxon>Bacteria</taxon>
        <taxon>Bacillati</taxon>
        <taxon>Actinomycetota</taxon>
        <taxon>Actinomycetes</taxon>
        <taxon>Mycobacteriales</taxon>
        <taxon>Mycobacteriaceae</taxon>
        <taxon>Mycobacterium</taxon>
        <taxon>Mycobacterium simiae complex</taxon>
    </lineage>
</organism>
<keyword evidence="1 4" id="KW-0489">Methyltransferase</keyword>
<accession>A0AAX1JAQ1</accession>
<dbReference type="EMBL" id="CP065047">
    <property type="protein sequence ID" value="QPI38570.1"/>
    <property type="molecule type" value="Genomic_DNA"/>
</dbReference>
<reference evidence="3" key="2">
    <citation type="submission" date="2020-02" db="EMBL/GenBank/DDBJ databases">
        <authorList>
            <person name="Matsumoto Y."/>
            <person name="Kinjo T."/>
            <person name="Motooka D."/>
            <person name="Nabeya D."/>
            <person name="Jung N."/>
            <person name="Uechi K."/>
            <person name="Horii T."/>
            <person name="Iida T."/>
            <person name="Fujita J."/>
            <person name="Nakamura S."/>
        </authorList>
    </citation>
    <scope>NUCLEOTIDE SEQUENCE</scope>
    <source>
        <strain evidence="3">JCM 13573</strain>
    </source>
</reference>
<evidence type="ECO:0000313" key="6">
    <source>
        <dbReference type="Proteomes" id="UP000663583"/>
    </source>
</evidence>
<dbReference type="Gene3D" id="3.40.50.150">
    <property type="entry name" value="Vaccinia Virus protein VP39"/>
    <property type="match status" value="1"/>
</dbReference>
<dbReference type="InterPro" id="IPR041698">
    <property type="entry name" value="Methyltransf_25"/>
</dbReference>
<dbReference type="Proteomes" id="UP000663583">
    <property type="component" value="Chromosome"/>
</dbReference>
<dbReference type="GO" id="GO:0008168">
    <property type="term" value="F:methyltransferase activity"/>
    <property type="evidence" value="ECO:0007669"/>
    <property type="project" value="UniProtKB-KW"/>
</dbReference>